<sequence length="110" mass="11983">MAPVKKFGIMGLFTTGTVYAVVGGHSQITKNVYKYGQGIDETGLAICGMVGFVPAFILFTIPSRTREEPFDITHGHQKQQEVGSGREASEQASNIYKTSSVVSKQRLDKI</sequence>
<dbReference type="AlphaFoldDB" id="A0A9P4U679"/>
<dbReference type="EMBL" id="MU001508">
    <property type="protein sequence ID" value="KAF2439834.1"/>
    <property type="molecule type" value="Genomic_DNA"/>
</dbReference>
<dbReference type="Proteomes" id="UP000799764">
    <property type="component" value="Unassembled WGS sequence"/>
</dbReference>
<name>A0A9P4U679_9PLEO</name>
<keyword evidence="2" id="KW-0472">Membrane</keyword>
<evidence type="ECO:0000256" key="1">
    <source>
        <dbReference type="SAM" id="MobiDB-lite"/>
    </source>
</evidence>
<keyword evidence="2" id="KW-1133">Transmembrane helix</keyword>
<evidence type="ECO:0000313" key="4">
    <source>
        <dbReference type="Proteomes" id="UP000799764"/>
    </source>
</evidence>
<accession>A0A9P4U679</accession>
<keyword evidence="4" id="KW-1185">Reference proteome</keyword>
<feature type="region of interest" description="Disordered" evidence="1">
    <location>
        <begin position="69"/>
        <end position="110"/>
    </location>
</feature>
<keyword evidence="2" id="KW-0812">Transmembrane</keyword>
<gene>
    <name evidence="3" type="ORF">P171DRAFT_447818</name>
</gene>
<protein>
    <submittedName>
        <fullName evidence="3">Uncharacterized protein</fullName>
    </submittedName>
</protein>
<evidence type="ECO:0000256" key="2">
    <source>
        <dbReference type="SAM" id="Phobius"/>
    </source>
</evidence>
<reference evidence="3" key="1">
    <citation type="journal article" date="2020" name="Stud. Mycol.">
        <title>101 Dothideomycetes genomes: a test case for predicting lifestyles and emergence of pathogens.</title>
        <authorList>
            <person name="Haridas S."/>
            <person name="Albert R."/>
            <person name="Binder M."/>
            <person name="Bloem J."/>
            <person name="Labutti K."/>
            <person name="Salamov A."/>
            <person name="Andreopoulos B."/>
            <person name="Baker S."/>
            <person name="Barry K."/>
            <person name="Bills G."/>
            <person name="Bluhm B."/>
            <person name="Cannon C."/>
            <person name="Castanera R."/>
            <person name="Culley D."/>
            <person name="Daum C."/>
            <person name="Ezra D."/>
            <person name="Gonzalez J."/>
            <person name="Henrissat B."/>
            <person name="Kuo A."/>
            <person name="Liang C."/>
            <person name="Lipzen A."/>
            <person name="Lutzoni F."/>
            <person name="Magnuson J."/>
            <person name="Mondo S."/>
            <person name="Nolan M."/>
            <person name="Ohm R."/>
            <person name="Pangilinan J."/>
            <person name="Park H.-J."/>
            <person name="Ramirez L."/>
            <person name="Alfaro M."/>
            <person name="Sun H."/>
            <person name="Tritt A."/>
            <person name="Yoshinaga Y."/>
            <person name="Zwiers L.-H."/>
            <person name="Turgeon B."/>
            <person name="Goodwin S."/>
            <person name="Spatafora J."/>
            <person name="Crous P."/>
            <person name="Grigoriev I."/>
        </authorList>
    </citation>
    <scope>NUCLEOTIDE SEQUENCE</scope>
    <source>
        <strain evidence="3">CBS 690.94</strain>
    </source>
</reference>
<evidence type="ECO:0000313" key="3">
    <source>
        <dbReference type="EMBL" id="KAF2439834.1"/>
    </source>
</evidence>
<organism evidence="3 4">
    <name type="scientific">Karstenula rhodostoma CBS 690.94</name>
    <dbReference type="NCBI Taxonomy" id="1392251"/>
    <lineage>
        <taxon>Eukaryota</taxon>
        <taxon>Fungi</taxon>
        <taxon>Dikarya</taxon>
        <taxon>Ascomycota</taxon>
        <taxon>Pezizomycotina</taxon>
        <taxon>Dothideomycetes</taxon>
        <taxon>Pleosporomycetidae</taxon>
        <taxon>Pleosporales</taxon>
        <taxon>Massarineae</taxon>
        <taxon>Didymosphaeriaceae</taxon>
        <taxon>Karstenula</taxon>
    </lineage>
</organism>
<comment type="caution">
    <text evidence="3">The sequence shown here is derived from an EMBL/GenBank/DDBJ whole genome shotgun (WGS) entry which is preliminary data.</text>
</comment>
<feature type="transmembrane region" description="Helical" evidence="2">
    <location>
        <begin position="42"/>
        <end position="61"/>
    </location>
</feature>
<proteinExistence type="predicted"/>
<feature type="compositionally biased region" description="Polar residues" evidence="1">
    <location>
        <begin position="90"/>
        <end position="103"/>
    </location>
</feature>